<dbReference type="RefSeq" id="WP_057791594.1">
    <property type="nucleotide sequence ID" value="NZ_LAXJ01000005.1"/>
</dbReference>
<dbReference type="OrthoDB" id="8076455at2"/>
<dbReference type="InterPro" id="IPR037401">
    <property type="entry name" value="SnoaL-like"/>
</dbReference>
<name>A0A0T5NXJ4_9RHOB</name>
<evidence type="ECO:0000313" key="2">
    <source>
        <dbReference type="EMBL" id="KRS13537.1"/>
    </source>
</evidence>
<gene>
    <name evidence="2" type="ORF">XM53_06715</name>
</gene>
<dbReference type="Proteomes" id="UP000051295">
    <property type="component" value="Unassembled WGS sequence"/>
</dbReference>
<dbReference type="InterPro" id="IPR032710">
    <property type="entry name" value="NTF2-like_dom_sf"/>
</dbReference>
<evidence type="ECO:0000313" key="3">
    <source>
        <dbReference type="Proteomes" id="UP000051295"/>
    </source>
</evidence>
<dbReference type="Pfam" id="PF12680">
    <property type="entry name" value="SnoaL_2"/>
    <property type="match status" value="1"/>
</dbReference>
<dbReference type="PATRIC" id="fig|1641875.4.peg.3711"/>
<reference evidence="2 3" key="1">
    <citation type="submission" date="2015-04" db="EMBL/GenBank/DDBJ databases">
        <title>The draft genome sequence of Roseovarius sp.R12b.</title>
        <authorList>
            <person name="Li G."/>
            <person name="Lai Q."/>
            <person name="Shao Z."/>
            <person name="Yan P."/>
        </authorList>
    </citation>
    <scope>NUCLEOTIDE SEQUENCE [LARGE SCALE GENOMIC DNA]</scope>
    <source>
        <strain evidence="2 3">R12B</strain>
    </source>
</reference>
<feature type="domain" description="SnoaL-like" evidence="1">
    <location>
        <begin position="7"/>
        <end position="116"/>
    </location>
</feature>
<dbReference type="PANTHER" id="PTHR41252">
    <property type="entry name" value="BLR2505 PROTEIN"/>
    <property type="match status" value="1"/>
</dbReference>
<protein>
    <recommendedName>
        <fullName evidence="1">SnoaL-like domain-containing protein</fullName>
    </recommendedName>
</protein>
<comment type="caution">
    <text evidence="2">The sequence shown here is derived from an EMBL/GenBank/DDBJ whole genome shotgun (WGS) entry which is preliminary data.</text>
</comment>
<dbReference type="AlphaFoldDB" id="A0A0T5NXJ4"/>
<sequence>MQTQDVIEQAVEAYAGGDAAALDALLTEDLRYRINGQPDCGKYTRDVAGKAAFYDAVGEILAWWEITGYRIVDLIVSGERAAAQVAHHAMHKETGRQFDTKLALFFAVKDGQITEIAEYHDTAALAREP</sequence>
<dbReference type="SUPFAM" id="SSF54427">
    <property type="entry name" value="NTF2-like"/>
    <property type="match status" value="1"/>
</dbReference>
<proteinExistence type="predicted"/>
<accession>A0A0T5NXJ4</accession>
<keyword evidence="3" id="KW-1185">Reference proteome</keyword>
<dbReference type="STRING" id="1641875.XM53_06715"/>
<evidence type="ECO:0000259" key="1">
    <source>
        <dbReference type="Pfam" id="PF12680"/>
    </source>
</evidence>
<dbReference type="EMBL" id="LAXJ01000005">
    <property type="protein sequence ID" value="KRS13537.1"/>
    <property type="molecule type" value="Genomic_DNA"/>
</dbReference>
<organism evidence="2 3">
    <name type="scientific">Roseovarius atlanticus</name>
    <dbReference type="NCBI Taxonomy" id="1641875"/>
    <lineage>
        <taxon>Bacteria</taxon>
        <taxon>Pseudomonadati</taxon>
        <taxon>Pseudomonadota</taxon>
        <taxon>Alphaproteobacteria</taxon>
        <taxon>Rhodobacterales</taxon>
        <taxon>Roseobacteraceae</taxon>
        <taxon>Roseovarius</taxon>
    </lineage>
</organism>
<dbReference type="PANTHER" id="PTHR41252:SF1">
    <property type="entry name" value="BLR2505 PROTEIN"/>
    <property type="match status" value="1"/>
</dbReference>
<dbReference type="Gene3D" id="3.10.450.50">
    <property type="match status" value="1"/>
</dbReference>